<proteinExistence type="predicted"/>
<evidence type="ECO:0000256" key="1">
    <source>
        <dbReference type="SAM" id="Phobius"/>
    </source>
</evidence>
<evidence type="ECO:0000313" key="2">
    <source>
        <dbReference type="EMBL" id="OQS07679.1"/>
    </source>
</evidence>
<dbReference type="InterPro" id="IPR036259">
    <property type="entry name" value="MFS_trans_sf"/>
</dbReference>
<keyword evidence="3" id="KW-1185">Reference proteome</keyword>
<dbReference type="AlphaFoldDB" id="A0A1W0ABX9"/>
<dbReference type="Gene3D" id="1.20.1250.20">
    <property type="entry name" value="MFS general substrate transporter like domains"/>
    <property type="match status" value="1"/>
</dbReference>
<comment type="caution">
    <text evidence="2">The sequence shown here is derived from an EMBL/GenBank/DDBJ whole genome shotgun (WGS) entry which is preliminary data.</text>
</comment>
<organism evidence="2 3">
    <name type="scientific">Thraustotheca clavata</name>
    <dbReference type="NCBI Taxonomy" id="74557"/>
    <lineage>
        <taxon>Eukaryota</taxon>
        <taxon>Sar</taxon>
        <taxon>Stramenopiles</taxon>
        <taxon>Oomycota</taxon>
        <taxon>Saprolegniomycetes</taxon>
        <taxon>Saprolegniales</taxon>
        <taxon>Achlyaceae</taxon>
        <taxon>Thraustotheca</taxon>
    </lineage>
</organism>
<reference evidence="2 3" key="1">
    <citation type="journal article" date="2014" name="Genome Biol. Evol.">
        <title>The secreted proteins of Achlya hypogyna and Thraustotheca clavata identify the ancestral oomycete secretome and reveal gene acquisitions by horizontal gene transfer.</title>
        <authorList>
            <person name="Misner I."/>
            <person name="Blouin N."/>
            <person name="Leonard G."/>
            <person name="Richards T.A."/>
            <person name="Lane C.E."/>
        </authorList>
    </citation>
    <scope>NUCLEOTIDE SEQUENCE [LARGE SCALE GENOMIC DNA]</scope>
    <source>
        <strain evidence="2 3">ATCC 34112</strain>
    </source>
</reference>
<protein>
    <submittedName>
        <fullName evidence="2">Proton-dependent Oligopeptide Transporter (POT) Family</fullName>
    </submittedName>
</protein>
<feature type="transmembrane region" description="Helical" evidence="1">
    <location>
        <begin position="74"/>
        <end position="97"/>
    </location>
</feature>
<sequence length="209" mass="23336">KKWVGKAASPFGKVLVGLCISTATMFYVGGFETIRKNSGVLKLGNSTYPDWNNITVINEAGGEPMNHLLWGWNIPHYVLVALCECLINVTAYDVFYSEVPTYLKSTCQAINLFMVSMGSNVTSIFTLIFQDDIPNDLNDGHLEYMFYAIGVASAVNLFFYIIVMLNMQFGMHSAEENLMQGNELNAKEIRPSNASNLMNARESFTQQRA</sequence>
<feature type="non-terminal residue" evidence="2">
    <location>
        <position position="1"/>
    </location>
</feature>
<dbReference type="OrthoDB" id="8904098at2759"/>
<gene>
    <name evidence="2" type="ORF">THRCLA_00332</name>
</gene>
<dbReference type="PANTHER" id="PTHR11654">
    <property type="entry name" value="OLIGOPEPTIDE TRANSPORTER-RELATED"/>
    <property type="match status" value="1"/>
</dbReference>
<dbReference type="Proteomes" id="UP000243217">
    <property type="component" value="Unassembled WGS sequence"/>
</dbReference>
<feature type="transmembrane region" description="Helical" evidence="1">
    <location>
        <begin position="144"/>
        <end position="163"/>
    </location>
</feature>
<name>A0A1W0ABX9_9STRA</name>
<feature type="transmembrane region" description="Helical" evidence="1">
    <location>
        <begin position="12"/>
        <end position="31"/>
    </location>
</feature>
<keyword evidence="1" id="KW-0472">Membrane</keyword>
<dbReference type="EMBL" id="JNBS01000177">
    <property type="protein sequence ID" value="OQS07679.1"/>
    <property type="molecule type" value="Genomic_DNA"/>
</dbReference>
<feature type="transmembrane region" description="Helical" evidence="1">
    <location>
        <begin position="109"/>
        <end position="129"/>
    </location>
</feature>
<keyword evidence="1" id="KW-0812">Transmembrane</keyword>
<keyword evidence="1" id="KW-1133">Transmembrane helix</keyword>
<evidence type="ECO:0000313" key="3">
    <source>
        <dbReference type="Proteomes" id="UP000243217"/>
    </source>
</evidence>
<accession>A0A1W0ABX9</accession>